<dbReference type="AlphaFoldDB" id="A0A1U1C4B2"/>
<accession>A0A1U1C4B2</accession>
<dbReference type="Proteomes" id="UP000190074">
    <property type="component" value="Unassembled WGS sequence"/>
</dbReference>
<evidence type="ECO:0000313" key="2">
    <source>
        <dbReference type="EMBL" id="SKM68081.1"/>
    </source>
</evidence>
<dbReference type="RefSeq" id="WP_236738569.1">
    <property type="nucleotide sequence ID" value="NZ_FVGW01000012.1"/>
</dbReference>
<feature type="domain" description="DUF4333" evidence="1">
    <location>
        <begin position="17"/>
        <end position="92"/>
    </location>
</feature>
<gene>
    <name evidence="2" type="ORF">SAMEA2259716_04767</name>
</gene>
<reference evidence="2 3" key="1">
    <citation type="submission" date="2016-11" db="EMBL/GenBank/DDBJ databases">
        <authorList>
            <consortium name="Pathogen Informatics"/>
        </authorList>
    </citation>
    <scope>NUCLEOTIDE SEQUENCE [LARGE SCALE GENOMIC DNA]</scope>
    <source>
        <strain evidence="2 3">911</strain>
    </source>
</reference>
<dbReference type="Pfam" id="PF14230">
    <property type="entry name" value="DUF4333"/>
    <property type="match status" value="1"/>
</dbReference>
<dbReference type="EMBL" id="FVGW01000012">
    <property type="protein sequence ID" value="SKM68081.1"/>
    <property type="molecule type" value="Genomic_DNA"/>
</dbReference>
<evidence type="ECO:0000313" key="3">
    <source>
        <dbReference type="Proteomes" id="UP000190074"/>
    </source>
</evidence>
<name>A0A1U1C4B2_9MYCO</name>
<sequence length="106" mass="11459">MNTKVGLLVGSALVLSLSGCHVTHFETVHQISTEGLQQGLKDAAKEKQKIELQKVECQGPLDGKLGATQKCTVIDDEGIHYDVVVTTTSVEGKDIKFNYSVKQTSN</sequence>
<protein>
    <recommendedName>
        <fullName evidence="1">DUF4333 domain-containing protein</fullName>
    </recommendedName>
</protein>
<evidence type="ECO:0000259" key="1">
    <source>
        <dbReference type="Pfam" id="PF14230"/>
    </source>
</evidence>
<proteinExistence type="predicted"/>
<dbReference type="InterPro" id="IPR025637">
    <property type="entry name" value="DUF4333"/>
</dbReference>
<organism evidence="2 3">
    <name type="scientific">Mycobacteroides abscessus subsp. massiliense</name>
    <dbReference type="NCBI Taxonomy" id="1962118"/>
    <lineage>
        <taxon>Bacteria</taxon>
        <taxon>Bacillati</taxon>
        <taxon>Actinomycetota</taxon>
        <taxon>Actinomycetes</taxon>
        <taxon>Mycobacteriales</taxon>
        <taxon>Mycobacteriaceae</taxon>
        <taxon>Mycobacteroides</taxon>
        <taxon>Mycobacteroides abscessus</taxon>
    </lineage>
</organism>
<dbReference type="PROSITE" id="PS51257">
    <property type="entry name" value="PROKAR_LIPOPROTEIN"/>
    <property type="match status" value="1"/>
</dbReference>